<comment type="catalytic activity">
    <reaction evidence="12 13">
        <text>L-threonine + hydrogencarbonate + ATP = L-threonylcarbamoyladenylate + diphosphate + H2O</text>
        <dbReference type="Rhea" id="RHEA:36407"/>
        <dbReference type="ChEBI" id="CHEBI:15377"/>
        <dbReference type="ChEBI" id="CHEBI:17544"/>
        <dbReference type="ChEBI" id="CHEBI:30616"/>
        <dbReference type="ChEBI" id="CHEBI:33019"/>
        <dbReference type="ChEBI" id="CHEBI:57926"/>
        <dbReference type="ChEBI" id="CHEBI:73682"/>
        <dbReference type="EC" id="2.7.7.87"/>
    </reaction>
</comment>
<dbReference type="PANTHER" id="PTHR17490:SF16">
    <property type="entry name" value="THREONYLCARBAMOYL-AMP SYNTHASE"/>
    <property type="match status" value="1"/>
</dbReference>
<evidence type="ECO:0000256" key="3">
    <source>
        <dbReference type="ARBA" id="ARBA00012584"/>
    </source>
</evidence>
<keyword evidence="5 13" id="KW-0963">Cytoplasm</keyword>
<dbReference type="GO" id="GO:0061710">
    <property type="term" value="F:L-threonylcarbamoyladenylate synthase"/>
    <property type="evidence" value="ECO:0007669"/>
    <property type="project" value="UniProtKB-EC"/>
</dbReference>
<evidence type="ECO:0000256" key="14">
    <source>
        <dbReference type="PIRSR" id="PIRSR004930-1"/>
    </source>
</evidence>
<dbReference type="GO" id="GO:0006450">
    <property type="term" value="P:regulation of translational fidelity"/>
    <property type="evidence" value="ECO:0007669"/>
    <property type="project" value="TreeGrafter"/>
</dbReference>
<proteinExistence type="inferred from homology"/>
<dbReference type="InterPro" id="IPR038385">
    <property type="entry name" value="Sua5/YwlC_C"/>
</dbReference>
<feature type="binding site" evidence="14">
    <location>
        <position position="177"/>
    </location>
    <ligand>
        <name>L-threonine</name>
        <dbReference type="ChEBI" id="CHEBI:57926"/>
    </ligand>
</feature>
<dbReference type="GO" id="GO:0008033">
    <property type="term" value="P:tRNA processing"/>
    <property type="evidence" value="ECO:0007669"/>
    <property type="project" value="UniProtKB-KW"/>
</dbReference>
<dbReference type="PROSITE" id="PS51163">
    <property type="entry name" value="YRDC"/>
    <property type="match status" value="1"/>
</dbReference>
<evidence type="ECO:0000256" key="7">
    <source>
        <dbReference type="ARBA" id="ARBA00022694"/>
    </source>
</evidence>
<dbReference type="PIRSF" id="PIRSF004930">
    <property type="entry name" value="Tln_factor_SUA5"/>
    <property type="match status" value="1"/>
</dbReference>
<feature type="binding site" evidence="14">
    <location>
        <position position="53"/>
    </location>
    <ligand>
        <name>ATP</name>
        <dbReference type="ChEBI" id="CHEBI:30616"/>
    </ligand>
</feature>
<name>A0AA48I8F4_9FIRM</name>
<dbReference type="SUPFAM" id="SSF55821">
    <property type="entry name" value="YrdC/RibB"/>
    <property type="match status" value="1"/>
</dbReference>
<dbReference type="GO" id="GO:0005737">
    <property type="term" value="C:cytoplasm"/>
    <property type="evidence" value="ECO:0007669"/>
    <property type="project" value="UniProtKB-SubCell"/>
</dbReference>
<evidence type="ECO:0000259" key="15">
    <source>
        <dbReference type="PROSITE" id="PS51163"/>
    </source>
</evidence>
<comment type="function">
    <text evidence="13">Required for the formation of a threonylcarbamoyl group on adenosine at position 37 (t(6)A37) in tRNAs that read codons beginning with adenine.</text>
</comment>
<evidence type="ECO:0000256" key="6">
    <source>
        <dbReference type="ARBA" id="ARBA00022679"/>
    </source>
</evidence>
<sequence>MKTLILSDKKIDVAAEILKEGGIVAIPTETVYGLAADAFNKDAVKKIFKSKNRPNDNPIIVHISKYKDLEKIVSNVPEKTSKLIEKFWPGPLTIIFKKTDLISNVVSGGLDTVAVRMPSLKITRQIIDKSSILAAPSANISGKPSAVNVKQVLEDLDGTIDAVVDIPNFSCNIGIESTVIDINDENTTPVLLRPGAVTRAQIESIIGKIDIDPRIIKNVDSQHSVVSSPGLKYKHYAPDTELIISESERSDYIKFVNSLDRNKNSALCFDEDLRHINIPCVSYGPENDINIQSFRLYTAFREIDDLKTKTCYIRINKFKKNNDGLGIYNRILRAASFKFS</sequence>
<evidence type="ECO:0000256" key="10">
    <source>
        <dbReference type="ARBA" id="ARBA00022840"/>
    </source>
</evidence>
<dbReference type="PANTHER" id="PTHR17490">
    <property type="entry name" value="SUA5"/>
    <property type="match status" value="1"/>
</dbReference>
<comment type="subcellular location">
    <subcellularLocation>
        <location evidence="1 13">Cytoplasm</location>
    </subcellularLocation>
</comment>
<dbReference type="InterPro" id="IPR005145">
    <property type="entry name" value="Sua5_C"/>
</dbReference>
<feature type="domain" description="YrdC-like" evidence="15">
    <location>
        <begin position="8"/>
        <end position="197"/>
    </location>
</feature>
<dbReference type="InterPro" id="IPR017945">
    <property type="entry name" value="DHBP_synth_RibB-like_a/b_dom"/>
</dbReference>
<feature type="binding site" evidence="14">
    <location>
        <position position="193"/>
    </location>
    <ligand>
        <name>ATP</name>
        <dbReference type="ChEBI" id="CHEBI:30616"/>
    </ligand>
</feature>
<feature type="binding site" evidence="14">
    <location>
        <position position="112"/>
    </location>
    <ligand>
        <name>ATP</name>
        <dbReference type="ChEBI" id="CHEBI:30616"/>
    </ligand>
</feature>
<keyword evidence="7 13" id="KW-0819">tRNA processing</keyword>
<evidence type="ECO:0000256" key="9">
    <source>
        <dbReference type="ARBA" id="ARBA00022741"/>
    </source>
</evidence>
<evidence type="ECO:0000256" key="13">
    <source>
        <dbReference type="PIRNR" id="PIRNR004930"/>
    </source>
</evidence>
<dbReference type="InterPro" id="IPR006070">
    <property type="entry name" value="Sua5-like_dom"/>
</dbReference>
<dbReference type="AlphaFoldDB" id="A0AA48I8F4"/>
<dbReference type="GO" id="GO:0000049">
    <property type="term" value="F:tRNA binding"/>
    <property type="evidence" value="ECO:0007669"/>
    <property type="project" value="TreeGrafter"/>
</dbReference>
<dbReference type="NCBIfam" id="TIGR00057">
    <property type="entry name" value="L-threonylcarbamoyladenylate synthase"/>
    <property type="match status" value="1"/>
</dbReference>
<dbReference type="Gene3D" id="3.90.870.10">
    <property type="entry name" value="DHBP synthase"/>
    <property type="match status" value="1"/>
</dbReference>
<dbReference type="Gene3D" id="3.40.50.11030">
    <property type="entry name" value="Threonylcarbamoyl-AMP synthase, C-terminal domain"/>
    <property type="match status" value="1"/>
</dbReference>
<feature type="binding site" evidence="14">
    <location>
        <position position="30"/>
    </location>
    <ligand>
        <name>L-threonine</name>
        <dbReference type="ChEBI" id="CHEBI:57926"/>
    </ligand>
</feature>
<feature type="binding site" evidence="14">
    <location>
        <position position="62"/>
    </location>
    <ligand>
        <name>L-threonine</name>
        <dbReference type="ChEBI" id="CHEBI:57926"/>
    </ligand>
</feature>
<evidence type="ECO:0000256" key="8">
    <source>
        <dbReference type="ARBA" id="ARBA00022695"/>
    </source>
</evidence>
<feature type="binding site" evidence="14">
    <location>
        <position position="236"/>
    </location>
    <ligand>
        <name>ATP</name>
        <dbReference type="ChEBI" id="CHEBI:30616"/>
    </ligand>
</feature>
<dbReference type="FunFam" id="3.90.870.10:FF:000009">
    <property type="entry name" value="Threonylcarbamoyl-AMP synthase, putative"/>
    <property type="match status" value="1"/>
</dbReference>
<feature type="binding site" evidence="14">
    <location>
        <position position="137"/>
    </location>
    <ligand>
        <name>ATP</name>
        <dbReference type="ChEBI" id="CHEBI:30616"/>
    </ligand>
</feature>
<evidence type="ECO:0000256" key="4">
    <source>
        <dbReference type="ARBA" id="ARBA00015492"/>
    </source>
</evidence>
<reference evidence="16" key="1">
    <citation type="journal article" date="2023" name="ISME J.">
        <title>Emergence of putative energy parasites within Clostridia revealed by genome analysis of a novel endosymbiotic clade.</title>
        <authorList>
            <person name="Takahashi K."/>
            <person name="Kuwahara H."/>
            <person name="Horikawa Y."/>
            <person name="Izawa K."/>
            <person name="Kato D."/>
            <person name="Inagaki T."/>
            <person name="Yuki M."/>
            <person name="Ohkuma M."/>
            <person name="Hongoh Y."/>
        </authorList>
    </citation>
    <scope>NUCLEOTIDE SEQUENCE</scope>
    <source>
        <strain evidence="16">CfP3-15</strain>
    </source>
</reference>
<keyword evidence="9 13" id="KW-0547">Nucleotide-binding</keyword>
<accession>A0AA48I8F4</accession>
<evidence type="ECO:0000256" key="5">
    <source>
        <dbReference type="ARBA" id="ARBA00022490"/>
    </source>
</evidence>
<dbReference type="InterPro" id="IPR050156">
    <property type="entry name" value="TC-AMP_synthase_SUA5"/>
</dbReference>
<dbReference type="EC" id="2.7.7.87" evidence="3 13"/>
<keyword evidence="6 13" id="KW-0808">Transferase</keyword>
<dbReference type="InterPro" id="IPR010923">
    <property type="entry name" value="T(6)A37_SUA5"/>
</dbReference>
<evidence type="ECO:0000256" key="12">
    <source>
        <dbReference type="ARBA" id="ARBA00048366"/>
    </source>
</evidence>
<gene>
    <name evidence="16" type="ORF">CfP315_0571</name>
</gene>
<dbReference type="GO" id="GO:0005524">
    <property type="term" value="F:ATP binding"/>
    <property type="evidence" value="ECO:0007669"/>
    <property type="project" value="UniProtKB-UniRule"/>
</dbReference>
<organism evidence="16">
    <name type="scientific">Candidatus Improbicoccus pseudotrichonymphae</name>
    <dbReference type="NCBI Taxonomy" id="3033792"/>
    <lineage>
        <taxon>Bacteria</taxon>
        <taxon>Bacillati</taxon>
        <taxon>Bacillota</taxon>
        <taxon>Clostridia</taxon>
        <taxon>Candidatus Improbicoccus</taxon>
    </lineage>
</organism>
<protein>
    <recommendedName>
        <fullName evidence="4 13">Threonylcarbamoyl-AMP synthase</fullName>
        <shortName evidence="13">TC-AMP synthase</shortName>
        <ecNumber evidence="3 13">2.7.7.87</ecNumber>
    </recommendedName>
    <alternativeName>
        <fullName evidence="11 13">L-threonylcarbamoyladenylate synthase</fullName>
    </alternativeName>
</protein>
<evidence type="ECO:0000313" key="16">
    <source>
        <dbReference type="EMBL" id="BED92003.1"/>
    </source>
</evidence>
<evidence type="ECO:0000256" key="1">
    <source>
        <dbReference type="ARBA" id="ARBA00004496"/>
    </source>
</evidence>
<feature type="binding site" evidence="14">
    <location>
        <position position="116"/>
    </location>
    <ligand>
        <name>L-threonine</name>
        <dbReference type="ChEBI" id="CHEBI:57926"/>
    </ligand>
</feature>
<comment type="similarity">
    <text evidence="2 13">Belongs to the SUA5 family.</text>
</comment>
<feature type="binding site" evidence="14">
    <location>
        <position position="135"/>
    </location>
    <ligand>
        <name>L-threonine</name>
        <dbReference type="ChEBI" id="CHEBI:57926"/>
    </ligand>
</feature>
<keyword evidence="10 13" id="KW-0067">ATP-binding</keyword>
<feature type="binding site" evidence="14">
    <location>
        <position position="145"/>
    </location>
    <ligand>
        <name>ATP</name>
        <dbReference type="ChEBI" id="CHEBI:30616"/>
    </ligand>
</feature>
<dbReference type="GO" id="GO:0003725">
    <property type="term" value="F:double-stranded RNA binding"/>
    <property type="evidence" value="ECO:0007669"/>
    <property type="project" value="UniProtKB-UniRule"/>
</dbReference>
<feature type="binding site" evidence="14">
    <location>
        <position position="57"/>
    </location>
    <ligand>
        <name>ATP</name>
        <dbReference type="ChEBI" id="CHEBI:30616"/>
    </ligand>
</feature>
<dbReference type="EMBL" id="AP027924">
    <property type="protein sequence ID" value="BED92003.1"/>
    <property type="molecule type" value="Genomic_DNA"/>
</dbReference>
<dbReference type="Pfam" id="PF03481">
    <property type="entry name" value="Sua5_C"/>
    <property type="match status" value="1"/>
</dbReference>
<dbReference type="KEGG" id="ips:CfP315_0571"/>
<evidence type="ECO:0000256" key="11">
    <source>
        <dbReference type="ARBA" id="ARBA00029774"/>
    </source>
</evidence>
<dbReference type="Pfam" id="PF01300">
    <property type="entry name" value="Sua5_yciO_yrdC"/>
    <property type="match status" value="1"/>
</dbReference>
<dbReference type="Proteomes" id="UP001337580">
    <property type="component" value="Chromosome"/>
</dbReference>
<evidence type="ECO:0000256" key="2">
    <source>
        <dbReference type="ARBA" id="ARBA00007663"/>
    </source>
</evidence>
<keyword evidence="8 13" id="KW-0548">Nucleotidyltransferase</keyword>